<organism evidence="3">
    <name type="scientific">Lepeophtheirus salmonis</name>
    <name type="common">Salmon louse</name>
    <name type="synonym">Caligus salmonis</name>
    <dbReference type="NCBI Taxonomy" id="72036"/>
    <lineage>
        <taxon>Eukaryota</taxon>
        <taxon>Metazoa</taxon>
        <taxon>Ecdysozoa</taxon>
        <taxon>Arthropoda</taxon>
        <taxon>Crustacea</taxon>
        <taxon>Multicrustacea</taxon>
        <taxon>Hexanauplia</taxon>
        <taxon>Copepoda</taxon>
        <taxon>Siphonostomatoida</taxon>
        <taxon>Caligidae</taxon>
        <taxon>Lepeophtheirus</taxon>
    </lineage>
</organism>
<dbReference type="PANTHER" id="PTHR11012:SF8">
    <property type="entry name" value="JUVENILE HORMONE-INDUCIBLE PROTEIN 26"/>
    <property type="match status" value="1"/>
</dbReference>
<dbReference type="Pfam" id="PF02958">
    <property type="entry name" value="EcKL"/>
    <property type="match status" value="1"/>
</dbReference>
<gene>
    <name evidence="3" type="primary">Dere\GG11389</name>
</gene>
<dbReference type="InterPro" id="IPR011009">
    <property type="entry name" value="Kinase-like_dom_sf"/>
</dbReference>
<dbReference type="AlphaFoldDB" id="A0A0K2V6W4"/>
<dbReference type="OrthoDB" id="6381776at2759"/>
<evidence type="ECO:0000313" key="3">
    <source>
        <dbReference type="EMBL" id="CDW46288.1"/>
    </source>
</evidence>
<dbReference type="Gene3D" id="3.90.1200.10">
    <property type="match status" value="1"/>
</dbReference>
<dbReference type="SMART" id="SM00587">
    <property type="entry name" value="CHK"/>
    <property type="match status" value="1"/>
</dbReference>
<dbReference type="InterPro" id="IPR004119">
    <property type="entry name" value="EcKL"/>
</dbReference>
<feature type="compositionally biased region" description="Polar residues" evidence="1">
    <location>
        <begin position="380"/>
        <end position="390"/>
    </location>
</feature>
<evidence type="ECO:0000259" key="2">
    <source>
        <dbReference type="SMART" id="SM00587"/>
    </source>
</evidence>
<reference evidence="3" key="1">
    <citation type="submission" date="2014-05" db="EMBL/GenBank/DDBJ databases">
        <authorList>
            <person name="Chronopoulou M."/>
        </authorList>
    </citation>
    <scope>NUCLEOTIDE SEQUENCE</scope>
    <source>
        <tissue evidence="3">Whole organism</tissue>
    </source>
</reference>
<protein>
    <recommendedName>
        <fullName evidence="2">CHK kinase-like domain-containing protein</fullName>
    </recommendedName>
</protein>
<name>A0A0K2V6W4_LEPSM</name>
<dbReference type="SUPFAM" id="SSF56112">
    <property type="entry name" value="Protein kinase-like (PK-like)"/>
    <property type="match status" value="1"/>
</dbReference>
<dbReference type="EMBL" id="HACA01028927">
    <property type="protein sequence ID" value="CDW46288.1"/>
    <property type="molecule type" value="Transcribed_RNA"/>
</dbReference>
<accession>A0A0K2V6W4</accession>
<feature type="region of interest" description="Disordered" evidence="1">
    <location>
        <begin position="362"/>
        <end position="407"/>
    </location>
</feature>
<feature type="domain" description="CHK kinase-like" evidence="2">
    <location>
        <begin position="121"/>
        <end position="306"/>
    </location>
</feature>
<dbReference type="InterPro" id="IPR015897">
    <property type="entry name" value="CHK_kinase-like"/>
</dbReference>
<evidence type="ECO:0000256" key="1">
    <source>
        <dbReference type="SAM" id="MobiDB-lite"/>
    </source>
</evidence>
<proteinExistence type="predicted"/>
<feature type="compositionally biased region" description="Low complexity" evidence="1">
    <location>
        <begin position="362"/>
        <end position="379"/>
    </location>
</feature>
<sequence>MEIPSKLSDLTLEWASSIWKKPFQGFFVHPLSNRDGFCDVARVSSDSFAWMVSLVPEDEELRLTIKKHGLFLKELSFYKVIKPLISKHVSQHLSEGKKWDLFRIPTYVDGEYDAESGRGFLVLEDFMEKGYKVDDPSLLLLNSSHIFRLIRQLGTFHGICSAYYALLPNADFGEAHLTQESTWFQEDMAPVLKEMYWTCLSFFQSVPGEEDLCKWFEAKMANPLEYHRNRSTKIKSLVHGDFWHNNIYFNRDNESLVHDWQMIHWGPATDDLCFLLFSSTTACWRRNNWYSAITAYYESFSSVVKAVGVSFEDINLSFENFMDDIRASIPLSIFFCGNVRDLQLEEEFPLITDDESEFISMNISSDSSSSSTSGEPTSPIVKTNISLSSHSSEEQDDSTKQQQTQPKLLLLERRGLKKIPTIASHRELCKLEKLKEEGKKIGDITPKEARAMRRKLYLDLYREASSTHYI</sequence>
<dbReference type="PANTHER" id="PTHR11012">
    <property type="entry name" value="PROTEIN KINASE-LIKE DOMAIN-CONTAINING"/>
    <property type="match status" value="1"/>
</dbReference>